<name>A0A2P2IYW1_RHIMU</name>
<sequence length="79" mass="8852">MVMTSTRPRLATRTKFRQHRLPVKERSYAFIKGEHAAAGILPFKNQPPSAQTTICMSLLINQLSCVVGKELFLPLIVKA</sequence>
<dbReference type="AlphaFoldDB" id="A0A2P2IYW1"/>
<dbReference type="EMBL" id="GGEC01005922">
    <property type="protein sequence ID" value="MBW86405.1"/>
    <property type="molecule type" value="Transcribed_RNA"/>
</dbReference>
<organism evidence="1">
    <name type="scientific">Rhizophora mucronata</name>
    <name type="common">Asiatic mangrove</name>
    <dbReference type="NCBI Taxonomy" id="61149"/>
    <lineage>
        <taxon>Eukaryota</taxon>
        <taxon>Viridiplantae</taxon>
        <taxon>Streptophyta</taxon>
        <taxon>Embryophyta</taxon>
        <taxon>Tracheophyta</taxon>
        <taxon>Spermatophyta</taxon>
        <taxon>Magnoliopsida</taxon>
        <taxon>eudicotyledons</taxon>
        <taxon>Gunneridae</taxon>
        <taxon>Pentapetalae</taxon>
        <taxon>rosids</taxon>
        <taxon>fabids</taxon>
        <taxon>Malpighiales</taxon>
        <taxon>Rhizophoraceae</taxon>
        <taxon>Rhizophora</taxon>
    </lineage>
</organism>
<accession>A0A2P2IYW1</accession>
<protein>
    <submittedName>
        <fullName evidence="1">Uncharacterized protein MANES_03G104200</fullName>
    </submittedName>
</protein>
<proteinExistence type="predicted"/>
<reference evidence="1" key="1">
    <citation type="submission" date="2018-02" db="EMBL/GenBank/DDBJ databases">
        <title>Rhizophora mucronata_Transcriptome.</title>
        <authorList>
            <person name="Meera S.P."/>
            <person name="Sreeshan A."/>
            <person name="Augustine A."/>
        </authorList>
    </citation>
    <scope>NUCLEOTIDE SEQUENCE</scope>
    <source>
        <tissue evidence="1">Leaf</tissue>
    </source>
</reference>
<evidence type="ECO:0000313" key="1">
    <source>
        <dbReference type="EMBL" id="MBW86405.1"/>
    </source>
</evidence>